<dbReference type="GO" id="GO:0005840">
    <property type="term" value="C:ribosome"/>
    <property type="evidence" value="ECO:0007669"/>
    <property type="project" value="UniProtKB-KW"/>
</dbReference>
<dbReference type="NCBIfam" id="TIGR00406">
    <property type="entry name" value="prmA"/>
    <property type="match status" value="1"/>
</dbReference>
<evidence type="ECO:0000256" key="5">
    <source>
        <dbReference type="ARBA" id="ARBA00022691"/>
    </source>
</evidence>
<dbReference type="HOGENOM" id="CLU_049382_4_1_6"/>
<dbReference type="InterPro" id="IPR029063">
    <property type="entry name" value="SAM-dependent_MTases_sf"/>
</dbReference>
<dbReference type="Pfam" id="PF06325">
    <property type="entry name" value="PrmA"/>
    <property type="match status" value="1"/>
</dbReference>
<proteinExistence type="inferred from homology"/>
<dbReference type="EC" id="2.1.1.-" evidence="6"/>
<evidence type="ECO:0000313" key="7">
    <source>
        <dbReference type="EMBL" id="ACL71465.1"/>
    </source>
</evidence>
<dbReference type="Proteomes" id="UP000002383">
    <property type="component" value="Chromosome"/>
</dbReference>
<evidence type="ECO:0000313" key="8">
    <source>
        <dbReference type="Proteomes" id="UP000002383"/>
    </source>
</evidence>
<comment type="catalytic activity">
    <reaction evidence="6">
        <text>L-lysyl-[protein] + 3 S-adenosyl-L-methionine = N(6),N(6),N(6)-trimethyl-L-lysyl-[protein] + 3 S-adenosyl-L-homocysteine + 3 H(+)</text>
        <dbReference type="Rhea" id="RHEA:54192"/>
        <dbReference type="Rhea" id="RHEA-COMP:9752"/>
        <dbReference type="Rhea" id="RHEA-COMP:13826"/>
        <dbReference type="ChEBI" id="CHEBI:15378"/>
        <dbReference type="ChEBI" id="CHEBI:29969"/>
        <dbReference type="ChEBI" id="CHEBI:57856"/>
        <dbReference type="ChEBI" id="CHEBI:59789"/>
        <dbReference type="ChEBI" id="CHEBI:61961"/>
    </reaction>
</comment>
<gene>
    <name evidence="6" type="primary">prmA</name>
    <name evidence="7" type="ordered locus">Tgr7_0367</name>
</gene>
<dbReference type="EMBL" id="CP001339">
    <property type="protein sequence ID" value="ACL71465.1"/>
    <property type="molecule type" value="Genomic_DNA"/>
</dbReference>
<keyword evidence="5 6" id="KW-0949">S-adenosyl-L-methionine</keyword>
<comment type="subcellular location">
    <subcellularLocation>
        <location evidence="6">Cytoplasm</location>
    </subcellularLocation>
</comment>
<feature type="binding site" evidence="6">
    <location>
        <position position="227"/>
    </location>
    <ligand>
        <name>S-adenosyl-L-methionine</name>
        <dbReference type="ChEBI" id="CHEBI:59789"/>
    </ligand>
</feature>
<dbReference type="PANTHER" id="PTHR43648:SF1">
    <property type="entry name" value="ELECTRON TRANSFER FLAVOPROTEIN BETA SUBUNIT LYSINE METHYLTRANSFERASE"/>
    <property type="match status" value="1"/>
</dbReference>
<reference evidence="7 8" key="1">
    <citation type="journal article" date="2011" name="Stand. Genomic Sci.">
        <title>Complete genome sequence of 'Thioalkalivibrio sulfidophilus' HL-EbGr7.</title>
        <authorList>
            <person name="Muyzer G."/>
            <person name="Sorokin D.Y."/>
            <person name="Mavromatis K."/>
            <person name="Lapidus A."/>
            <person name="Clum A."/>
            <person name="Ivanova N."/>
            <person name="Pati A."/>
            <person name="d'Haeseleer P."/>
            <person name="Woyke T."/>
            <person name="Kyrpides N.C."/>
        </authorList>
    </citation>
    <scope>NUCLEOTIDE SEQUENCE [LARGE SCALE GENOMIC DNA]</scope>
    <source>
        <strain evidence="7 8">HL-EbGR7</strain>
    </source>
</reference>
<organism evidence="7 8">
    <name type="scientific">Thioalkalivibrio sulfidiphilus (strain HL-EbGR7)</name>
    <dbReference type="NCBI Taxonomy" id="396588"/>
    <lineage>
        <taxon>Bacteria</taxon>
        <taxon>Pseudomonadati</taxon>
        <taxon>Pseudomonadota</taxon>
        <taxon>Gammaproteobacteria</taxon>
        <taxon>Chromatiales</taxon>
        <taxon>Ectothiorhodospiraceae</taxon>
        <taxon>Thioalkalivibrio</taxon>
    </lineage>
</organism>
<dbReference type="GO" id="GO:0016279">
    <property type="term" value="F:protein-lysine N-methyltransferase activity"/>
    <property type="evidence" value="ECO:0007669"/>
    <property type="project" value="TreeGrafter"/>
</dbReference>
<comment type="function">
    <text evidence="6">Methylates ribosomal protein L11.</text>
</comment>
<evidence type="ECO:0000256" key="6">
    <source>
        <dbReference type="HAMAP-Rule" id="MF_00735"/>
    </source>
</evidence>
<name>B8GUV4_THISH</name>
<keyword evidence="2 6" id="KW-0963">Cytoplasm</keyword>
<protein>
    <recommendedName>
        <fullName evidence="6">Ribosomal protein L11 methyltransferase</fullName>
        <shortName evidence="6">L11 Mtase</shortName>
        <ecNumber evidence="6">2.1.1.-</ecNumber>
    </recommendedName>
</protein>
<keyword evidence="3 6" id="KW-0489">Methyltransferase</keyword>
<dbReference type="PANTHER" id="PTHR43648">
    <property type="entry name" value="ELECTRON TRANSFER FLAVOPROTEIN BETA SUBUNIT LYSINE METHYLTRANSFERASE"/>
    <property type="match status" value="1"/>
</dbReference>
<dbReference type="SUPFAM" id="SSF53335">
    <property type="entry name" value="S-adenosyl-L-methionine-dependent methyltransferases"/>
    <property type="match status" value="1"/>
</dbReference>
<comment type="similarity">
    <text evidence="1 6">Belongs to the methyltransferase superfamily. PrmA family.</text>
</comment>
<evidence type="ECO:0000256" key="4">
    <source>
        <dbReference type="ARBA" id="ARBA00022679"/>
    </source>
</evidence>
<dbReference type="InterPro" id="IPR004498">
    <property type="entry name" value="Ribosomal_PrmA_MeTrfase"/>
</dbReference>
<dbReference type="KEGG" id="tgr:Tgr7_0367"/>
<keyword evidence="8" id="KW-1185">Reference proteome</keyword>
<dbReference type="InterPro" id="IPR050078">
    <property type="entry name" value="Ribosomal_L11_MeTrfase_PrmA"/>
</dbReference>
<dbReference type="eggNOG" id="COG2264">
    <property type="taxonomic scope" value="Bacteria"/>
</dbReference>
<dbReference type="OrthoDB" id="9785995at2"/>
<keyword evidence="7" id="KW-0689">Ribosomal protein</keyword>
<evidence type="ECO:0000256" key="2">
    <source>
        <dbReference type="ARBA" id="ARBA00022490"/>
    </source>
</evidence>
<dbReference type="RefSeq" id="WP_012636954.1">
    <property type="nucleotide sequence ID" value="NC_011901.1"/>
</dbReference>
<evidence type="ECO:0000256" key="3">
    <source>
        <dbReference type="ARBA" id="ARBA00022603"/>
    </source>
</evidence>
<keyword evidence="7" id="KW-0687">Ribonucleoprotein</keyword>
<feature type="binding site" evidence="6">
    <location>
        <position position="163"/>
    </location>
    <ligand>
        <name>S-adenosyl-L-methionine</name>
        <dbReference type="ChEBI" id="CHEBI:59789"/>
    </ligand>
</feature>
<dbReference type="CDD" id="cd02440">
    <property type="entry name" value="AdoMet_MTases"/>
    <property type="match status" value="1"/>
</dbReference>
<keyword evidence="4 6" id="KW-0808">Transferase</keyword>
<dbReference type="GO" id="GO:0005829">
    <property type="term" value="C:cytosol"/>
    <property type="evidence" value="ECO:0007669"/>
    <property type="project" value="TreeGrafter"/>
</dbReference>
<dbReference type="AlphaFoldDB" id="B8GUV4"/>
<dbReference type="Gene3D" id="3.40.50.150">
    <property type="entry name" value="Vaccinia Virus protein VP39"/>
    <property type="match status" value="1"/>
</dbReference>
<sequence>MFKLKLTVTGDRVESVEDLLLQLGALSTSLEDAGDHPLLEPRPGETPVWPEAVVAGLFDDDADAAGLTLALSARTGLAAEAIVREDVVERDWVRAWMDDFRPMRFGERLWIVPTGYEPPDPQGVNLLLDPGLAFGTGTHPTTALCLEWLDKHPPADATAIDYGCGSGVLAIAALRLGARHCIGVDLDPQALVATRDNARRNGIADDRLPVYLPEGFAAEPADLVMANILSGPLVELAPMLSGLVHPGGRLILSGLLAEQAGSVSEAYRSTFRMEAPVLKEGWVLLAGTRR</sequence>
<dbReference type="PIRSF" id="PIRSF000401">
    <property type="entry name" value="RPL11_MTase"/>
    <property type="match status" value="1"/>
</dbReference>
<dbReference type="HAMAP" id="MF_00735">
    <property type="entry name" value="Methyltr_PrmA"/>
    <property type="match status" value="1"/>
</dbReference>
<accession>B8GUV4</accession>
<evidence type="ECO:0000256" key="1">
    <source>
        <dbReference type="ARBA" id="ARBA00009741"/>
    </source>
</evidence>
<dbReference type="GO" id="GO:0032259">
    <property type="term" value="P:methylation"/>
    <property type="evidence" value="ECO:0007669"/>
    <property type="project" value="UniProtKB-KW"/>
</dbReference>
<feature type="binding site" evidence="6">
    <location>
        <position position="185"/>
    </location>
    <ligand>
        <name>S-adenosyl-L-methionine</name>
        <dbReference type="ChEBI" id="CHEBI:59789"/>
    </ligand>
</feature>
<feature type="binding site" evidence="6">
    <location>
        <position position="142"/>
    </location>
    <ligand>
        <name>S-adenosyl-L-methionine</name>
        <dbReference type="ChEBI" id="CHEBI:59789"/>
    </ligand>
</feature>
<dbReference type="STRING" id="396588.Tgr7_0367"/>